<dbReference type="Proteomes" id="UP000516173">
    <property type="component" value="Chromosome"/>
</dbReference>
<dbReference type="GeneID" id="80349598"/>
<name>A0A7G1KQ44_9NOCA</name>
<dbReference type="AlphaFoldDB" id="A0A7G1KQ44"/>
<proteinExistence type="predicted"/>
<evidence type="ECO:0000313" key="2">
    <source>
        <dbReference type="EMBL" id="BCK57388.1"/>
    </source>
</evidence>
<evidence type="ECO:0000256" key="1">
    <source>
        <dbReference type="SAM" id="MobiDB-lite"/>
    </source>
</evidence>
<protein>
    <submittedName>
        <fullName evidence="2">Uncharacterized protein</fullName>
    </submittedName>
</protein>
<dbReference type="KEGG" id="nwl:NWFMUON74_51600"/>
<keyword evidence="3" id="KW-1185">Reference proteome</keyword>
<reference evidence="2 3" key="1">
    <citation type="submission" date="2020-08" db="EMBL/GenBank/DDBJ databases">
        <title>Genome Sequencing of Nocardia wallacei strain FMUON74 and assembly.</title>
        <authorList>
            <person name="Toyokawa M."/>
            <person name="Uesaka K."/>
        </authorList>
    </citation>
    <scope>NUCLEOTIDE SEQUENCE [LARGE SCALE GENOMIC DNA]</scope>
    <source>
        <strain evidence="2 3">FMUON74</strain>
    </source>
</reference>
<dbReference type="EMBL" id="AP023396">
    <property type="protein sequence ID" value="BCK57388.1"/>
    <property type="molecule type" value="Genomic_DNA"/>
</dbReference>
<organism evidence="2 3">
    <name type="scientific">Nocardia wallacei</name>
    <dbReference type="NCBI Taxonomy" id="480035"/>
    <lineage>
        <taxon>Bacteria</taxon>
        <taxon>Bacillati</taxon>
        <taxon>Actinomycetota</taxon>
        <taxon>Actinomycetes</taxon>
        <taxon>Mycobacteriales</taxon>
        <taxon>Nocardiaceae</taxon>
        <taxon>Nocardia</taxon>
    </lineage>
</organism>
<accession>A0A7G1KQ44</accession>
<feature type="compositionally biased region" description="Polar residues" evidence="1">
    <location>
        <begin position="1"/>
        <end position="13"/>
    </location>
</feature>
<feature type="region of interest" description="Disordered" evidence="1">
    <location>
        <begin position="1"/>
        <end position="21"/>
    </location>
</feature>
<gene>
    <name evidence="2" type="ORF">NWFMUON74_51600</name>
</gene>
<sequence>MVNKVQDSGTDAKTPTVDRSGEDIDWQIASGTLIQKNHDTTGKLCDFLVSRESRDRAYITVELKSRVQDVRSIIEQVQNGANILNQCGEDSQQFFAVLIKSRGISPHAYKILKAARINYRGRKFMIRVEKSGFDLSQL</sequence>
<dbReference type="RefSeq" id="WP_187684297.1">
    <property type="nucleotide sequence ID" value="NZ_AP023396.1"/>
</dbReference>
<evidence type="ECO:0000313" key="3">
    <source>
        <dbReference type="Proteomes" id="UP000516173"/>
    </source>
</evidence>